<protein>
    <submittedName>
        <fullName evidence="1">Uncharacterized protein</fullName>
    </submittedName>
</protein>
<dbReference type="AlphaFoldDB" id="Q8DW60"/>
<gene>
    <name evidence="1" type="ordered locus">SMU_215c</name>
</gene>
<dbReference type="STRING" id="210007.SMU_215c"/>
<dbReference type="Proteomes" id="UP000002512">
    <property type="component" value="Chromosome"/>
</dbReference>
<dbReference type="KEGG" id="smu:SMU_215c"/>
<name>Q8DW60_STRMU</name>
<keyword evidence="2" id="KW-1185">Reference proteome</keyword>
<organism evidence="1 2">
    <name type="scientific">Streptococcus mutans serotype c (strain ATCC 700610 / UA159)</name>
    <dbReference type="NCBI Taxonomy" id="210007"/>
    <lineage>
        <taxon>Bacteria</taxon>
        <taxon>Bacillati</taxon>
        <taxon>Bacillota</taxon>
        <taxon>Bacilli</taxon>
        <taxon>Lactobacillales</taxon>
        <taxon>Streptococcaceae</taxon>
        <taxon>Streptococcus</taxon>
    </lineage>
</organism>
<sequence>MNGVCFVYPVILDGEGVWKMSTGIADLGGYPFCLATVDHLPEGLSVTDYERVQRLVSQFLLNKEER</sequence>
<accession>Q8DW60</accession>
<dbReference type="HOGENOM" id="CLU_2829447_0_0_9"/>
<evidence type="ECO:0000313" key="2">
    <source>
        <dbReference type="Proteomes" id="UP000002512"/>
    </source>
</evidence>
<reference evidence="1 2" key="1">
    <citation type="journal article" date="2002" name="Proc. Natl. Acad. Sci. U.S.A.">
        <title>Genome sequence of Streptococcus mutans UA159, a cariogenic dental pathogen.</title>
        <authorList>
            <person name="Ajdic D."/>
            <person name="McShan W.M."/>
            <person name="McLaughlin R.E."/>
            <person name="Savic G."/>
            <person name="Chang J."/>
            <person name="Carson M.B."/>
            <person name="Primeaux C."/>
            <person name="Tian R."/>
            <person name="Kenton S."/>
            <person name="Jia H."/>
            <person name="Lin S."/>
            <person name="Qian Y."/>
            <person name="Li S."/>
            <person name="Zhu H."/>
            <person name="Najar F."/>
            <person name="Lai H."/>
            <person name="White J."/>
            <person name="Roe B.A."/>
            <person name="Ferretti J.J."/>
        </authorList>
    </citation>
    <scope>NUCLEOTIDE SEQUENCE [LARGE SCALE GENOMIC DNA]</scope>
    <source>
        <strain evidence="2">ATCC 700610 / UA159</strain>
    </source>
</reference>
<evidence type="ECO:0000313" key="1">
    <source>
        <dbReference type="EMBL" id="AAN57987.1"/>
    </source>
</evidence>
<proteinExistence type="predicted"/>
<dbReference type="EMBL" id="AE014133">
    <property type="protein sequence ID" value="AAN57987.1"/>
    <property type="molecule type" value="Genomic_DNA"/>
</dbReference>
<dbReference type="PATRIC" id="fig|210007.7.peg.185"/>